<organism evidence="2 3">
    <name type="scientific">Deinococcus rubellus</name>
    <dbReference type="NCBI Taxonomy" id="1889240"/>
    <lineage>
        <taxon>Bacteria</taxon>
        <taxon>Thermotogati</taxon>
        <taxon>Deinococcota</taxon>
        <taxon>Deinococci</taxon>
        <taxon>Deinococcales</taxon>
        <taxon>Deinococcaceae</taxon>
        <taxon>Deinococcus</taxon>
    </lineage>
</organism>
<protein>
    <submittedName>
        <fullName evidence="2">GNAT family N-acetyltransferase</fullName>
    </submittedName>
</protein>
<dbReference type="Gene3D" id="3.40.630.30">
    <property type="match status" value="1"/>
</dbReference>
<name>A0ABY5YH47_9DEIO</name>
<keyword evidence="3" id="KW-1185">Reference proteome</keyword>
<proteinExistence type="predicted"/>
<dbReference type="Pfam" id="PF13302">
    <property type="entry name" value="Acetyltransf_3"/>
    <property type="match status" value="1"/>
</dbReference>
<dbReference type="InterPro" id="IPR000182">
    <property type="entry name" value="GNAT_dom"/>
</dbReference>
<dbReference type="RefSeq" id="WP_260560672.1">
    <property type="nucleotide sequence ID" value="NZ_BAABEC010000075.1"/>
</dbReference>
<gene>
    <name evidence="2" type="ORF">N0D28_01625</name>
</gene>
<dbReference type="InterPro" id="IPR016181">
    <property type="entry name" value="Acyl_CoA_acyltransferase"/>
</dbReference>
<dbReference type="SUPFAM" id="SSF55729">
    <property type="entry name" value="Acyl-CoA N-acyltransferases (Nat)"/>
    <property type="match status" value="1"/>
</dbReference>
<evidence type="ECO:0000313" key="3">
    <source>
        <dbReference type="Proteomes" id="UP001060261"/>
    </source>
</evidence>
<evidence type="ECO:0000259" key="1">
    <source>
        <dbReference type="PROSITE" id="PS51186"/>
    </source>
</evidence>
<reference evidence="2" key="1">
    <citation type="submission" date="2022-09" db="EMBL/GenBank/DDBJ databases">
        <title>genome sequence of Deinococcus rubellus.</title>
        <authorList>
            <person name="Srinivasan S."/>
        </authorList>
    </citation>
    <scope>NUCLEOTIDE SEQUENCE</scope>
    <source>
        <strain evidence="2">Ant6</strain>
    </source>
</reference>
<sequence length="188" mass="21089">MADLTDPAGLTLRPQTARDALRLAVWLTDPQAEWRQWDAPFMQGQGDFSGQGELDPQTAHERLIVLGTETKGEPIGLVTRRPEAPSSGGWWEVGILIYDPRHWGGGLGTRALRSWSALTFEETDAHLLTLSTWSGNTRMLRAAGRVGYHECARVREARLWQGQRYDSVQMELLRREWADLGEPEGPLA</sequence>
<dbReference type="PANTHER" id="PTHR43415">
    <property type="entry name" value="SPERMIDINE N(1)-ACETYLTRANSFERASE"/>
    <property type="match status" value="1"/>
</dbReference>
<dbReference type="PANTHER" id="PTHR43415:SF4">
    <property type="entry name" value="N-ACETYLTRANSFERASE DOMAIN-CONTAINING PROTEIN"/>
    <property type="match status" value="1"/>
</dbReference>
<feature type="domain" description="N-acetyltransferase" evidence="1">
    <location>
        <begin position="10"/>
        <end position="175"/>
    </location>
</feature>
<evidence type="ECO:0000313" key="2">
    <source>
        <dbReference type="EMBL" id="UWX64398.1"/>
    </source>
</evidence>
<accession>A0ABY5YH47</accession>
<dbReference type="EMBL" id="CP104213">
    <property type="protein sequence ID" value="UWX64398.1"/>
    <property type="molecule type" value="Genomic_DNA"/>
</dbReference>
<dbReference type="Proteomes" id="UP001060261">
    <property type="component" value="Chromosome"/>
</dbReference>
<dbReference type="PROSITE" id="PS51186">
    <property type="entry name" value="GNAT"/>
    <property type="match status" value="1"/>
</dbReference>